<dbReference type="eggNOG" id="ENOG502SPBH">
    <property type="taxonomic scope" value="Eukaryota"/>
</dbReference>
<dbReference type="GO" id="GO:0008168">
    <property type="term" value="F:methyltransferase activity"/>
    <property type="evidence" value="ECO:0007669"/>
    <property type="project" value="TreeGrafter"/>
</dbReference>
<dbReference type="Proteomes" id="UP000027238">
    <property type="component" value="Unassembled WGS sequence"/>
</dbReference>
<evidence type="ECO:0000313" key="3">
    <source>
        <dbReference type="Proteomes" id="UP000027238"/>
    </source>
</evidence>
<comment type="similarity">
    <text evidence="1">Belongs to the methyltransferase superfamily. LaeA methyltransferase family.</text>
</comment>
<dbReference type="Gene3D" id="3.40.50.150">
    <property type="entry name" value="Vaccinia Virus protein VP39"/>
    <property type="match status" value="1"/>
</dbReference>
<keyword evidence="3" id="KW-1185">Reference proteome</keyword>
<evidence type="ECO:0008006" key="4">
    <source>
        <dbReference type="Google" id="ProtNLM"/>
    </source>
</evidence>
<organism evidence="2 3">
    <name type="scientific">Colletotrichum sublineola</name>
    <name type="common">Sorghum anthracnose fungus</name>
    <dbReference type="NCBI Taxonomy" id="1173701"/>
    <lineage>
        <taxon>Eukaryota</taxon>
        <taxon>Fungi</taxon>
        <taxon>Dikarya</taxon>
        <taxon>Ascomycota</taxon>
        <taxon>Pezizomycotina</taxon>
        <taxon>Sordariomycetes</taxon>
        <taxon>Hypocreomycetidae</taxon>
        <taxon>Glomerellales</taxon>
        <taxon>Glomerellaceae</taxon>
        <taxon>Colletotrichum</taxon>
        <taxon>Colletotrichum graminicola species complex</taxon>
    </lineage>
</organism>
<name>A0A066XY61_COLSU</name>
<dbReference type="PANTHER" id="PTHR43591">
    <property type="entry name" value="METHYLTRANSFERASE"/>
    <property type="match status" value="1"/>
</dbReference>
<dbReference type="AlphaFoldDB" id="A0A066XY61"/>
<dbReference type="CDD" id="cd02440">
    <property type="entry name" value="AdoMet_MTases"/>
    <property type="match status" value="1"/>
</dbReference>
<dbReference type="InterPro" id="IPR029063">
    <property type="entry name" value="SAM-dependent_MTases_sf"/>
</dbReference>
<proteinExistence type="inferred from homology"/>
<evidence type="ECO:0000256" key="1">
    <source>
        <dbReference type="ARBA" id="ARBA00038158"/>
    </source>
</evidence>
<sequence>MDNFMEMTKNEGHTTELQRLADLHATYYDAMEENLVLAPVNLDEPGKRILDAGTADGVWLRDLRRLQSAQHEYVGSDVVSELFPAWPDGITYIQHSFRDPWPEELRNSFDLVHVRGSLAGSSPSRPVDVVKNLCTLVKPGGWVQLMEMNAFRAPCNGPAMNAFSRMAMEIWSGIGVGDFANELKSYLEEAGMQNTRERRIMCNIGRTTKPELRDRSLNGVTGPIRPLVSVAKSVQTTFTEDELDSMYERVKSELKNEGGRIEVVVAWGQRPDLSRL</sequence>
<dbReference type="HOGENOM" id="CLU_010595_9_3_1"/>
<gene>
    <name evidence="2" type="ORF">CSUB01_03729</name>
</gene>
<accession>A0A066XY61</accession>
<evidence type="ECO:0000313" key="2">
    <source>
        <dbReference type="EMBL" id="KDN70915.1"/>
    </source>
</evidence>
<dbReference type="EMBL" id="JMSE01000278">
    <property type="protein sequence ID" value="KDN70915.1"/>
    <property type="molecule type" value="Genomic_DNA"/>
</dbReference>
<dbReference type="OrthoDB" id="184880at2759"/>
<comment type="caution">
    <text evidence="2">The sequence shown here is derived from an EMBL/GenBank/DDBJ whole genome shotgun (WGS) entry which is preliminary data.</text>
</comment>
<dbReference type="STRING" id="1173701.A0A066XY61"/>
<reference evidence="3" key="1">
    <citation type="journal article" date="2014" name="Genome Announc.">
        <title>Draft genome sequence of Colletotrichum sublineola, a destructive pathogen of cultivated sorghum.</title>
        <authorList>
            <person name="Baroncelli R."/>
            <person name="Sanz-Martin J.M."/>
            <person name="Rech G.E."/>
            <person name="Sukno S.A."/>
            <person name="Thon M.R."/>
        </authorList>
    </citation>
    <scope>NUCLEOTIDE SEQUENCE [LARGE SCALE GENOMIC DNA]</scope>
    <source>
        <strain evidence="3">TX430BB</strain>
    </source>
</reference>
<dbReference type="SUPFAM" id="SSF53335">
    <property type="entry name" value="S-adenosyl-L-methionine-dependent methyltransferases"/>
    <property type="match status" value="1"/>
</dbReference>
<dbReference type="Pfam" id="PF13489">
    <property type="entry name" value="Methyltransf_23"/>
    <property type="match status" value="1"/>
</dbReference>
<protein>
    <recommendedName>
        <fullName evidence="4">Methyltransferase</fullName>
    </recommendedName>
</protein>
<dbReference type="OMA" id="PAMTDFA"/>
<dbReference type="PANTHER" id="PTHR43591:SF105">
    <property type="entry name" value="METHYLTRANSFERASE DOMAIN-CONTAINING PROTEIN-RELATED"/>
    <property type="match status" value="1"/>
</dbReference>